<dbReference type="Proteomes" id="UP000072189">
    <property type="component" value="Unassembled WGS sequence"/>
</dbReference>
<dbReference type="AlphaFoldDB" id="A0A147FC32"/>
<evidence type="ECO:0000256" key="7">
    <source>
        <dbReference type="ARBA" id="ARBA00023136"/>
    </source>
</evidence>
<evidence type="ECO:0000313" key="10">
    <source>
        <dbReference type="EMBL" id="KTS14150.1"/>
    </source>
</evidence>
<feature type="transmembrane region" description="Helical" evidence="9">
    <location>
        <begin position="150"/>
        <end position="172"/>
    </location>
</feature>
<comment type="caution">
    <text evidence="10">The sequence shown here is derived from an EMBL/GenBank/DDBJ whole genome shotgun (WGS) entry which is preliminary data.</text>
</comment>
<evidence type="ECO:0008006" key="12">
    <source>
        <dbReference type="Google" id="ProtNLM"/>
    </source>
</evidence>
<keyword evidence="6 9" id="KW-1133">Transmembrane helix</keyword>
<accession>A0A147FC32</accession>
<evidence type="ECO:0000256" key="1">
    <source>
        <dbReference type="ARBA" id="ARBA00004651"/>
    </source>
</evidence>
<dbReference type="NCBIfam" id="TIGR04178">
    <property type="entry name" value="exo_archaeo"/>
    <property type="match status" value="1"/>
</dbReference>
<keyword evidence="3" id="KW-0645">Protease</keyword>
<dbReference type="InterPro" id="IPR026392">
    <property type="entry name" value="Exo/Archaeosortase_dom"/>
</dbReference>
<dbReference type="GO" id="GO:0005886">
    <property type="term" value="C:plasma membrane"/>
    <property type="evidence" value="ECO:0007669"/>
    <property type="project" value="UniProtKB-SubCell"/>
</dbReference>
<dbReference type="GO" id="GO:0006508">
    <property type="term" value="P:proteolysis"/>
    <property type="evidence" value="ECO:0007669"/>
    <property type="project" value="UniProtKB-KW"/>
</dbReference>
<dbReference type="GO" id="GO:0008233">
    <property type="term" value="F:peptidase activity"/>
    <property type="evidence" value="ECO:0007669"/>
    <property type="project" value="UniProtKB-KW"/>
</dbReference>
<evidence type="ECO:0000256" key="2">
    <source>
        <dbReference type="ARBA" id="ARBA00022475"/>
    </source>
</evidence>
<sequence length="242" mass="25471">MSVAAAARRPRAGRARRTILVALLLAIAVVLIVAEGDTRHAEAQLARAVVAMITPGRAVASGSIVYFGIGTREVTGLSITTLCSTTVLVVPLVLLSVAVLGVTRARSSRVGLGLAVGVIVAVASNVIRFGTAAWAYSEYGREGFDLVHRYLGSLFVIAGFIAAIVLVLRIALRESSRTRISDAAPRRRGRARADDARRSAGTGGPTISSAMASEASPTDPLAAPLRRDRHRSGTRPGRKDRR</sequence>
<feature type="compositionally biased region" description="Basic residues" evidence="8">
    <location>
        <begin position="227"/>
        <end position="242"/>
    </location>
</feature>
<keyword evidence="4 9" id="KW-0812">Transmembrane</keyword>
<proteinExistence type="predicted"/>
<name>A0A147FC32_MICTE</name>
<evidence type="ECO:0000313" key="11">
    <source>
        <dbReference type="Proteomes" id="UP000072189"/>
    </source>
</evidence>
<dbReference type="NCBIfam" id="NF033767">
    <property type="entry name" value="exosort_XrtS"/>
    <property type="match status" value="1"/>
</dbReference>
<evidence type="ECO:0000256" key="6">
    <source>
        <dbReference type="ARBA" id="ARBA00022989"/>
    </source>
</evidence>
<feature type="transmembrane region" description="Helical" evidence="9">
    <location>
        <begin position="110"/>
        <end position="130"/>
    </location>
</feature>
<organism evidence="10 11">
    <name type="scientific">Microbacterium testaceum</name>
    <name type="common">Aureobacterium testaceum</name>
    <name type="synonym">Brevibacterium testaceum</name>
    <dbReference type="NCBI Taxonomy" id="2033"/>
    <lineage>
        <taxon>Bacteria</taxon>
        <taxon>Bacillati</taxon>
        <taxon>Actinomycetota</taxon>
        <taxon>Actinomycetes</taxon>
        <taxon>Micrococcales</taxon>
        <taxon>Microbacteriaceae</taxon>
        <taxon>Microbacterium</taxon>
    </lineage>
</organism>
<keyword evidence="5" id="KW-0378">Hydrolase</keyword>
<evidence type="ECO:0000256" key="3">
    <source>
        <dbReference type="ARBA" id="ARBA00022670"/>
    </source>
</evidence>
<evidence type="ECO:0000256" key="9">
    <source>
        <dbReference type="SAM" id="Phobius"/>
    </source>
</evidence>
<reference evidence="10 11" key="1">
    <citation type="journal article" date="2016" name="Front. Microbiol.">
        <title>Genomic Resource of Rice Seed Associated Bacteria.</title>
        <authorList>
            <person name="Midha S."/>
            <person name="Bansal K."/>
            <person name="Sharma S."/>
            <person name="Kumar N."/>
            <person name="Patil P.P."/>
            <person name="Chaudhry V."/>
            <person name="Patil P.B."/>
        </authorList>
    </citation>
    <scope>NUCLEOTIDE SEQUENCE [LARGE SCALE GENOMIC DNA]</scope>
    <source>
        <strain evidence="10 11">RSA3</strain>
    </source>
</reference>
<dbReference type="OrthoDB" id="5083490at2"/>
<dbReference type="PATRIC" id="fig|2033.5.peg.887"/>
<evidence type="ECO:0000256" key="8">
    <source>
        <dbReference type="SAM" id="MobiDB-lite"/>
    </source>
</evidence>
<feature type="region of interest" description="Disordered" evidence="8">
    <location>
        <begin position="181"/>
        <end position="242"/>
    </location>
</feature>
<protein>
    <recommendedName>
        <fullName evidence="12">Exosortase/archaeosortase family protein</fullName>
    </recommendedName>
</protein>
<feature type="transmembrane region" description="Helical" evidence="9">
    <location>
        <begin position="79"/>
        <end position="103"/>
    </location>
</feature>
<dbReference type="EMBL" id="LDRV01000005">
    <property type="protein sequence ID" value="KTS14150.1"/>
    <property type="molecule type" value="Genomic_DNA"/>
</dbReference>
<keyword evidence="7 9" id="KW-0472">Membrane</keyword>
<evidence type="ECO:0000256" key="4">
    <source>
        <dbReference type="ARBA" id="ARBA00022692"/>
    </source>
</evidence>
<evidence type="ECO:0000256" key="5">
    <source>
        <dbReference type="ARBA" id="ARBA00022801"/>
    </source>
</evidence>
<comment type="subcellular location">
    <subcellularLocation>
        <location evidence="1">Cell membrane</location>
        <topology evidence="1">Multi-pass membrane protein</topology>
    </subcellularLocation>
</comment>
<keyword evidence="2" id="KW-1003">Cell membrane</keyword>
<gene>
    <name evidence="10" type="ORF">RSA3_01185</name>
</gene>
<dbReference type="RefSeq" id="WP_058595507.1">
    <property type="nucleotide sequence ID" value="NZ_LDRS01000066.1"/>
</dbReference>